<feature type="transmembrane region" description="Helical" evidence="1">
    <location>
        <begin position="106"/>
        <end position="128"/>
    </location>
</feature>
<feature type="transmembrane region" description="Helical" evidence="1">
    <location>
        <begin position="12"/>
        <end position="31"/>
    </location>
</feature>
<dbReference type="Proteomes" id="UP000316142">
    <property type="component" value="Unassembled WGS sequence"/>
</dbReference>
<keyword evidence="1" id="KW-1133">Transmembrane helix</keyword>
<keyword evidence="3" id="KW-1185">Reference proteome</keyword>
<evidence type="ECO:0000313" key="2">
    <source>
        <dbReference type="EMBL" id="TPV20827.1"/>
    </source>
</evidence>
<proteinExistence type="predicted"/>
<evidence type="ECO:0000256" key="1">
    <source>
        <dbReference type="SAM" id="Phobius"/>
    </source>
</evidence>
<organism evidence="2 3">
    <name type="scientific">Pantoea anthophila</name>
    <dbReference type="NCBI Taxonomy" id="470931"/>
    <lineage>
        <taxon>Bacteria</taxon>
        <taxon>Pseudomonadati</taxon>
        <taxon>Pseudomonadota</taxon>
        <taxon>Gammaproteobacteria</taxon>
        <taxon>Enterobacterales</taxon>
        <taxon>Erwiniaceae</taxon>
        <taxon>Pantoea</taxon>
    </lineage>
</organism>
<gene>
    <name evidence="2" type="ORF">FJW00_21360</name>
</gene>
<accession>A0ABY2Z1V8</accession>
<keyword evidence="1" id="KW-0812">Transmembrane</keyword>
<dbReference type="EMBL" id="VHIZ01000066">
    <property type="protein sequence ID" value="TPV20827.1"/>
    <property type="molecule type" value="Genomic_DNA"/>
</dbReference>
<sequence>MMTNKIIAEMGLFFALSGSAMILLSLTIYLLKREEYYYLIARYKEKYLFPAPASFHHMTGFFGAIIVIRFFIRLSHKKRILFMRHDDPACSFFNEPDVYLQAWMVFFYYLWVTATAFFVAAGMLSLLLP</sequence>
<evidence type="ECO:0000313" key="3">
    <source>
        <dbReference type="Proteomes" id="UP000316142"/>
    </source>
</evidence>
<reference evidence="2 3" key="1">
    <citation type="submission" date="2019-06" db="EMBL/GenBank/DDBJ databases">
        <title>Taxogenomics and systematics of the genus Pantoea.</title>
        <authorList>
            <person name="Tambong J.T."/>
        </authorList>
    </citation>
    <scope>NUCLEOTIDE SEQUENCE [LARGE SCALE GENOMIC DNA]</scope>
    <source>
        <strain evidence="2 3">LMG 2558</strain>
    </source>
</reference>
<protein>
    <submittedName>
        <fullName evidence="2">Uncharacterized protein</fullName>
    </submittedName>
</protein>
<feature type="transmembrane region" description="Helical" evidence="1">
    <location>
        <begin position="51"/>
        <end position="72"/>
    </location>
</feature>
<comment type="caution">
    <text evidence="2">The sequence shown here is derived from an EMBL/GenBank/DDBJ whole genome shotgun (WGS) entry which is preliminary data.</text>
</comment>
<name>A0ABY2Z1V8_9GAMM</name>
<keyword evidence="1" id="KW-0472">Membrane</keyword>
<dbReference type="RefSeq" id="WP_140925607.1">
    <property type="nucleotide sequence ID" value="NZ_CP122311.1"/>
</dbReference>